<evidence type="ECO:0000313" key="2">
    <source>
        <dbReference type="Proteomes" id="UP000320887"/>
    </source>
</evidence>
<accession>A0A514K352</accession>
<organism evidence="1 2">
    <name type="scientific">Nitrosopumilus spindle-shaped virus</name>
    <dbReference type="NCBI Taxonomy" id="2508184"/>
    <lineage>
        <taxon>Viruses</taxon>
        <taxon>Viruses incertae sedis</taxon>
        <taxon>Thaspiviridae</taxon>
        <taxon>Nitmarvirus</taxon>
        <taxon>Nitmarvirus maris</taxon>
        <taxon>Nitmarvirus NSV1</taxon>
    </lineage>
</organism>
<dbReference type="Proteomes" id="UP000320887">
    <property type="component" value="Segment"/>
</dbReference>
<name>A0A514K352_9VIRU</name>
<proteinExistence type="predicted"/>
<protein>
    <submittedName>
        <fullName evidence="1">Uncharacterized protein</fullName>
    </submittedName>
</protein>
<sequence length="101" mass="11747">MKYQGSKNKFSVDGKLYQNKKGICFDVNCNNEILIPSYGLNPRSKQRFCSKCRNTKNNLRSSIPIVWKCIFDDCDNILMTPENSLNENKCKNCKKRRNSTN</sequence>
<reference evidence="1 2" key="1">
    <citation type="submission" date="2019-02" db="EMBL/GenBank/DDBJ databases">
        <title>Spindle-shaped viruses infect a marine ammonia-oxidizing thaumarchaeon.</title>
        <authorList>
            <person name="Kim J.-G."/>
            <person name="Kim S.-J."/>
            <person name="Rhee S.-K."/>
        </authorList>
    </citation>
    <scope>NUCLEOTIDE SEQUENCE [LARGE SCALE GENOMIC DNA]</scope>
    <source>
        <strain evidence="1">NSV4</strain>
    </source>
</reference>
<evidence type="ECO:0000313" key="1">
    <source>
        <dbReference type="EMBL" id="QDI74063.1"/>
    </source>
</evidence>
<dbReference type="EMBL" id="MK570056">
    <property type="protein sequence ID" value="QDI74063.1"/>
    <property type="molecule type" value="Genomic_DNA"/>
</dbReference>